<organism evidence="2 3">
    <name type="scientific">Streptomyces gancidicus BKS 13-15</name>
    <dbReference type="NCBI Taxonomy" id="1284664"/>
    <lineage>
        <taxon>Bacteria</taxon>
        <taxon>Bacillati</taxon>
        <taxon>Actinomycetota</taxon>
        <taxon>Actinomycetes</taxon>
        <taxon>Kitasatosporales</taxon>
        <taxon>Streptomycetaceae</taxon>
        <taxon>Streptomyces</taxon>
        <taxon>Streptomyces pseudogriseolus group</taxon>
    </lineage>
</organism>
<proteinExistence type="predicted"/>
<reference evidence="2 3" key="1">
    <citation type="journal article" date="2013" name="Genome Announc.">
        <title>Draft Genome Sequence of Streptomyces gancidicus Strain BKS 13-15.</title>
        <authorList>
            <person name="Kumar S."/>
            <person name="Kaur N."/>
            <person name="Singh N.K."/>
            <person name="Raghava G.P."/>
            <person name="Mayilraj S."/>
        </authorList>
    </citation>
    <scope>NUCLEOTIDE SEQUENCE [LARGE SCALE GENOMIC DNA]</scope>
    <source>
        <strain evidence="2 3">BKS 13-15</strain>
    </source>
</reference>
<dbReference type="EMBL" id="AOHP01000119">
    <property type="protein sequence ID" value="EMF26170.1"/>
    <property type="molecule type" value="Genomic_DNA"/>
</dbReference>
<feature type="compositionally biased region" description="Basic residues" evidence="1">
    <location>
        <begin position="45"/>
        <end position="58"/>
    </location>
</feature>
<evidence type="ECO:0000313" key="2">
    <source>
        <dbReference type="EMBL" id="EMF26170.1"/>
    </source>
</evidence>
<name>M3D8S8_STREZ</name>
<protein>
    <submittedName>
        <fullName evidence="2">Integral membrane protein</fullName>
    </submittedName>
</protein>
<gene>
    <name evidence="2" type="ORF">H114_25959</name>
</gene>
<feature type="region of interest" description="Disordered" evidence="1">
    <location>
        <begin position="1"/>
        <end position="214"/>
    </location>
</feature>
<dbReference type="AlphaFoldDB" id="M3D8S8"/>
<dbReference type="Proteomes" id="UP000011732">
    <property type="component" value="Unassembled WGS sequence"/>
</dbReference>
<comment type="caution">
    <text evidence="2">The sequence shown here is derived from an EMBL/GenBank/DDBJ whole genome shotgun (WGS) entry which is preliminary data.</text>
</comment>
<evidence type="ECO:0000313" key="3">
    <source>
        <dbReference type="Proteomes" id="UP000011732"/>
    </source>
</evidence>
<evidence type="ECO:0000256" key="1">
    <source>
        <dbReference type="SAM" id="MobiDB-lite"/>
    </source>
</evidence>
<keyword evidence="3" id="KW-1185">Reference proteome</keyword>
<feature type="compositionally biased region" description="Low complexity" evidence="1">
    <location>
        <begin position="12"/>
        <end position="27"/>
    </location>
</feature>
<feature type="compositionally biased region" description="Basic residues" evidence="1">
    <location>
        <begin position="121"/>
        <end position="132"/>
    </location>
</feature>
<sequence length="332" mass="35656">MGGAGSRVRTTPSGARGTARPAPAGPYRRTRPPPAAPSAAPVQQHPRHQRRIVVHRHMPAPGQPNQPRPRNDLLRPHPLPGDQQTVPRPPRHRHRNTPHVLREPHGPARPQRTGEPGRLGQRPRLRDHRLRRTAPGPGVDRAGQHGPSDRGPGQPLDHPRRHPLRDPPHGGQHGEGVPPLGPRPETGGGQSRHRPHQLCPSHLQRQQPAQGVARDMRPVQLQRLAQGAERGGHRGQVVVEAVGQGGGGAEAGQVHGDHLALGGEDVHDRVPGLPVMPDAVQQEQRFTAPHARVGHGHGPRAALSGDLAGDGRGHQVLLVRTRGQGLTERGVA</sequence>
<accession>M3D8S8</accession>